<gene>
    <name evidence="1" type="ORF">A8C75_09080</name>
</gene>
<dbReference type="EMBL" id="CP015839">
    <property type="protein sequence ID" value="ANG62620.1"/>
    <property type="molecule type" value="Genomic_DNA"/>
</dbReference>
<organism evidence="1 2">
    <name type="scientific">Marinobacterium aestuarii</name>
    <dbReference type="NCBI Taxonomy" id="1821621"/>
    <lineage>
        <taxon>Bacteria</taxon>
        <taxon>Pseudomonadati</taxon>
        <taxon>Pseudomonadota</taxon>
        <taxon>Gammaproteobacteria</taxon>
        <taxon>Oceanospirillales</taxon>
        <taxon>Oceanospirillaceae</taxon>
        <taxon>Marinobacterium</taxon>
    </lineage>
</organism>
<protein>
    <submittedName>
        <fullName evidence="1">Uncharacterized protein</fullName>
    </submittedName>
</protein>
<evidence type="ECO:0000313" key="2">
    <source>
        <dbReference type="Proteomes" id="UP000078070"/>
    </source>
</evidence>
<name>A0A1A9EY03_9GAMM</name>
<sequence>MPEAENRKASLGAFVPSHNANSIKMFRDLSSDAFDWAVDPGEAAGLFQAIDKDPNALEYRVCRAFDAPASWFSFGHLSASSQHTSGRYIAEVVAQFSENSLDQLSIVLILFNAQFIVSQRGFHPATIGNDFHYVVAGTDETVGLRLFLTQTRDGSNDDTALFTELTDGLSIELTVPEGDDWQAIAPGALRSRIDVTTRWKRKGQEFPSDATGAIATIRAAATGGKHVAFKFWSPGVNVGFSGILHESYRFGLCPIDMDGYLTKVGLILGDHGTIGNAGSLTKTKREFGFGSDFRGVIFEGLGAHWLDDGLMGADITSSSSSGAVSFHEPPVRTSPTRFYASISAKIDPSNRESYLSFLKRGAKLKLTVAGNKLRLCSLSAEFKDIPNNGNPFGWLSGRKAVIALRSVGVGGAGSSEDYKLDITLDAAERGTLKTLTAADLGVDPTTFSYLASVLTLAPVFKLAGSKAQSNSSSKDSRVRLIEIATGDLTGALFAAEVLEDSWFFKNAVRADEFRVTGVRLLSQRTTGGRDTALLFDVETDFAVQSVELPLKSTKAMSVRIENTGLLQRSGKVHWVQAEQGALDLKILDASAWDFGNFGGLLAVKKIGFQLTDRPFLNMTLGLSLNLGVVTADDIKATLNLKSPTKDIQFYPSTFSINTPAVIGEGTLDLGPPGHATDEVAGSVDLKFLSGLRMSGAIQILKVEDDRTYTAFAAGARVEWPSPVPLASSGLAIKGLDAVYTTHLKRLENKVVGVPPALDWLQRAGGDVAITAVSNKALWIPDYDRWSFGAGALLVPNAANSLLSLNSFILVELPGPKILGFMKVNFLEDPKGNKEKAESGDKLNIGILGILEIDVNTKRIRAGASIHLTFANVLTLDGTTDTEWAMGSISRWHHYIGHFKRPNRIELTLSDFHSVGATGYLMVAGDEIKSIPAGSSGIRDLPGLALAIGATAMVKLGSGSLYLRMKMQLFLNLSLGTNIYAAGELELSGELYIFIGGISSSGRLGFQYYDDGNDIYVCLSGELCGHIRVGFARIGGCVSASIGAKVPNKIAIPPLINKISLVSGTNVALFGQGAISKIDSVIASFDANGAAKTLTEIPVDCVIAVSLECAPDLRGKKGFLGRLQAAADRTLFNYGDKTGGYILTDVTLSALESDGSHKPIKHGDADAVWWRNAQSPGDGHAIPMTLALLTRNPFGTPNAVASPETIERWIDALTSTTGICDTLGPQLSLNLFPQRSVSGKYIGSRCQWQLQGRFRSANIEQLLAGSPHETLAASVEQRPSYGRIEDPLHGFPRFAGAVRYEEPYQAPEPVSVLEICNFALKTDMPPTELFLSCAGMTPVPNSGGAIMTILLACSVTNALDFSELDVRCTDANGTDLAVEVNLDTSSTSAANFHEDSDTWRPAVESSMALVDVPGYGALQFAQLTIKLCDENLWDEMAPPVELIVQLRPRTASPDDRPPPVYIAACKYLSIEEYRRHIEQKKFNEGVVKELEAYLQPRPAPVLEPDREYQLQLTWSTRGAGVIQSRKTERYVFTTEANPPRTLAPYLLGTYPEHEARFHPPGQQFGFSLSSGDILKILTKFPGAALKISVAEDGNNPVSGNTGGQVVDWVAGRIYPPADLLNLKKNPVGLTRKHFRALPSALLRAIKTAIAKGQLGCIAKEISLDDGIWLGIEADLEPLRGYTVTLDIVDSTGVPWPYSPEAEKPFFRWHFRTGIHPDIRAHADAFARPAKHSRLLQPSAFANKQALLQALDSLAKPTRVSEEYRDSDLAGEAPPVVPDTLSIIEDQLLEDFLTRATGARSALDGETETLLVWGGKVEQPECVAVVLRSREPISRHTSSVHVRKETNGLNTAEVLHLEEVTTRYPIFEKSQAAERLFLSSSGTMIVIIPDRAQLEALGRLTVALKDHPPYYLPYADAEVVVDLIGIAATEFDR</sequence>
<keyword evidence="2" id="KW-1185">Reference proteome</keyword>
<accession>A0A1A9EY03</accession>
<dbReference type="STRING" id="1821621.A8C75_09080"/>
<dbReference type="RefSeq" id="WP_067381019.1">
    <property type="nucleotide sequence ID" value="NZ_CP015839.1"/>
</dbReference>
<evidence type="ECO:0000313" key="1">
    <source>
        <dbReference type="EMBL" id="ANG62620.1"/>
    </source>
</evidence>
<reference evidence="2" key="1">
    <citation type="submission" date="2016-05" db="EMBL/GenBank/DDBJ databases">
        <authorList>
            <person name="Baek K."/>
            <person name="Yang S.-J."/>
        </authorList>
    </citation>
    <scope>NUCLEOTIDE SEQUENCE [LARGE SCALE GENOMIC DNA]</scope>
    <source>
        <strain evidence="2">ST58-10</strain>
    </source>
</reference>
<proteinExistence type="predicted"/>
<dbReference type="KEGG" id="mars:A8C75_09080"/>
<dbReference type="Proteomes" id="UP000078070">
    <property type="component" value="Chromosome"/>
</dbReference>
<dbReference type="OrthoDB" id="7051116at2"/>
<reference evidence="1 2" key="2">
    <citation type="journal article" date="2018" name="Int. J. Syst. Evol. Microbiol.">
        <title>Marinobacterium aestuarii sp. nov., a benzene-degrading marine bacterium isolated from estuary sediment.</title>
        <authorList>
            <person name="Bae S.S."/>
            <person name="Jung J."/>
            <person name="Chung D."/>
            <person name="Baek K."/>
        </authorList>
    </citation>
    <scope>NUCLEOTIDE SEQUENCE [LARGE SCALE GENOMIC DNA]</scope>
    <source>
        <strain evidence="1 2">ST58-10</strain>
    </source>
</reference>